<dbReference type="EMBL" id="CM020619">
    <property type="protein sequence ID" value="KAK1863353.1"/>
    <property type="molecule type" value="Genomic_DNA"/>
</dbReference>
<sequence>MVAPEFNDYIEMFNPPAECKDFEMNPNLHPHARLGSRLKSKFAEINAKMHPVLENFDQSGQNDPSAFNQIFKGDLLLQCMHVVYRDRDMLIKLVCKELDGGVGTESASFRPSDGAATGALISKPASRRLSNTPAAAAKRHQRERSSMLSSMAASSATITESSRRRLPSSMVSNLAPALASAKAAENLDIIIDALKHQMLECSNERGAETATAKRARLAADDGARSGPADNGGPGSDVSALGGPERASQPEDEGVNED</sequence>
<dbReference type="Proteomes" id="UP000798662">
    <property type="component" value="Chromosome 2"/>
</dbReference>
<proteinExistence type="predicted"/>
<reference evidence="1" key="1">
    <citation type="submission" date="2019-11" db="EMBL/GenBank/DDBJ databases">
        <title>Nori genome reveals adaptations in red seaweeds to the harsh intertidal environment.</title>
        <authorList>
            <person name="Wang D."/>
            <person name="Mao Y."/>
        </authorList>
    </citation>
    <scope>NUCLEOTIDE SEQUENCE</scope>
    <source>
        <tissue evidence="1">Gametophyte</tissue>
    </source>
</reference>
<accession>A0ACC3C0H5</accession>
<name>A0ACC3C0H5_PYRYE</name>
<gene>
    <name evidence="1" type="ORF">I4F81_005911</name>
</gene>
<comment type="caution">
    <text evidence="1">The sequence shown here is derived from an EMBL/GenBank/DDBJ whole genome shotgun (WGS) entry which is preliminary data.</text>
</comment>
<protein>
    <submittedName>
        <fullName evidence="1">Uncharacterized protein</fullName>
    </submittedName>
</protein>
<keyword evidence="2" id="KW-1185">Reference proteome</keyword>
<evidence type="ECO:0000313" key="1">
    <source>
        <dbReference type="EMBL" id="KAK1863353.1"/>
    </source>
</evidence>
<organism evidence="1 2">
    <name type="scientific">Pyropia yezoensis</name>
    <name type="common">Susabi-nori</name>
    <name type="synonym">Porphyra yezoensis</name>
    <dbReference type="NCBI Taxonomy" id="2788"/>
    <lineage>
        <taxon>Eukaryota</taxon>
        <taxon>Rhodophyta</taxon>
        <taxon>Bangiophyceae</taxon>
        <taxon>Bangiales</taxon>
        <taxon>Bangiaceae</taxon>
        <taxon>Pyropia</taxon>
    </lineage>
</organism>
<evidence type="ECO:0000313" key="2">
    <source>
        <dbReference type="Proteomes" id="UP000798662"/>
    </source>
</evidence>